<evidence type="ECO:0000313" key="2">
    <source>
        <dbReference type="Proteomes" id="UP000184420"/>
    </source>
</evidence>
<keyword evidence="2" id="KW-1185">Reference proteome</keyword>
<dbReference type="Gene3D" id="1.25.40.390">
    <property type="match status" value="1"/>
</dbReference>
<reference evidence="1 2" key="1">
    <citation type="submission" date="2016-11" db="EMBL/GenBank/DDBJ databases">
        <authorList>
            <person name="Jaros S."/>
            <person name="Januszkiewicz K."/>
            <person name="Wedrychowicz H."/>
        </authorList>
    </citation>
    <scope>NUCLEOTIDE SEQUENCE [LARGE SCALE GENOMIC DNA]</scope>
    <source>
        <strain evidence="1 2">DSM 27406</strain>
    </source>
</reference>
<name>A0A1M7K8M1_9BACT</name>
<dbReference type="PROSITE" id="PS51257">
    <property type="entry name" value="PROKAR_LIPOPROTEIN"/>
    <property type="match status" value="1"/>
</dbReference>
<dbReference type="Pfam" id="PF12771">
    <property type="entry name" value="SusD-like_2"/>
    <property type="match status" value="1"/>
</dbReference>
<dbReference type="SUPFAM" id="SSF48452">
    <property type="entry name" value="TPR-like"/>
    <property type="match status" value="1"/>
</dbReference>
<accession>A0A1M7K8M1</accession>
<dbReference type="OrthoDB" id="9766256at2"/>
<dbReference type="Proteomes" id="UP000184420">
    <property type="component" value="Unassembled WGS sequence"/>
</dbReference>
<evidence type="ECO:0000313" key="1">
    <source>
        <dbReference type="EMBL" id="SHM61620.1"/>
    </source>
</evidence>
<gene>
    <name evidence="1" type="ORF">SAMN05444266_109203</name>
</gene>
<dbReference type="AlphaFoldDB" id="A0A1M7K8M1"/>
<dbReference type="RefSeq" id="WP_073085690.1">
    <property type="nucleotide sequence ID" value="NZ_FRBL01000009.1"/>
</dbReference>
<proteinExistence type="predicted"/>
<dbReference type="InterPro" id="IPR011990">
    <property type="entry name" value="TPR-like_helical_dom_sf"/>
</dbReference>
<dbReference type="EMBL" id="FRBL01000009">
    <property type="protein sequence ID" value="SHM61620.1"/>
    <property type="molecule type" value="Genomic_DNA"/>
</dbReference>
<dbReference type="STRING" id="1419482.SAMN05444266_109203"/>
<organism evidence="1 2">
    <name type="scientific">Chitinophaga jiangningensis</name>
    <dbReference type="NCBI Taxonomy" id="1419482"/>
    <lineage>
        <taxon>Bacteria</taxon>
        <taxon>Pseudomonadati</taxon>
        <taxon>Bacteroidota</taxon>
        <taxon>Chitinophagia</taxon>
        <taxon>Chitinophagales</taxon>
        <taxon>Chitinophagaceae</taxon>
        <taxon>Chitinophaga</taxon>
    </lineage>
</organism>
<dbReference type="InterPro" id="IPR041662">
    <property type="entry name" value="SusD-like_2"/>
</dbReference>
<protein>
    <submittedName>
        <fullName evidence="1">Starch-binding associating with outer membrane</fullName>
    </submittedName>
</protein>
<sequence length="523" mass="58652">MKYSKLILAGLLVATVGTGCKKSMDDLFANPETFTNTKIEYLLPTAIEAVVRQEYVQAYNNSFRQLGPMMQLNASTVDPISGNVYNITSDRAEWSAYYLTRMLNVIGIQNYYNYKIDKSQQEEYKVYYHLSKVLGAYSTAQATDLFDDMPYTQGFDAQNSLYGQPVNYYPKYDDQKSIYYSILDDLKTAAEFLGTATLQPALYESHKSLAVQDILYKGDLARWQKMANSLRLRYAMRISAVDPARAKQELDDLVGGNKPLITTNADNGALLQGGQAFTSAGGTLVRAFYEAINYQYAPKFIVDQMTQSGDPRLQVFYRGSSDTTAIVGLPATFADRTFAITKAAVLDTVTFVRNTNLPTGVTINAADVYFLLAEARQQNLITTGDAKTYYENGVKASIEWYYSIYLNSPVAKKPGVTAQPNATVINTLLASSSYTFDPNKAMEQIALQKYLNTGFMEMGETYAEFRRLDLPKLPADIYEGQQRNSTYPVRYWYPTAEAANNSENFSKVAAKNNATTRVWWDVK</sequence>